<dbReference type="EMBL" id="CP125947">
    <property type="protein sequence ID" value="WHS67138.1"/>
    <property type="molecule type" value="Genomic_DNA"/>
</dbReference>
<accession>A0ABY8SVT7</accession>
<feature type="transmembrane region" description="Helical" evidence="1">
    <location>
        <begin position="12"/>
        <end position="30"/>
    </location>
</feature>
<dbReference type="Proteomes" id="UP001240697">
    <property type="component" value="Chromosome"/>
</dbReference>
<proteinExistence type="predicted"/>
<name>A0ABY8SVT7_9BURK</name>
<dbReference type="RefSeq" id="WP_283488185.1">
    <property type="nucleotide sequence ID" value="NZ_CP125947.1"/>
</dbReference>
<keyword evidence="1" id="KW-0472">Membrane</keyword>
<reference evidence="2 3" key="1">
    <citation type="submission" date="2023-05" db="EMBL/GenBank/DDBJ databases">
        <authorList>
            <person name="Yin Y."/>
            <person name="Lu Z."/>
        </authorList>
    </citation>
    <scope>NUCLEOTIDE SEQUENCE [LARGE SCALE GENOMIC DNA]</scope>
    <source>
        <strain evidence="2 3">ZM22</strain>
    </source>
</reference>
<keyword evidence="3" id="KW-1185">Reference proteome</keyword>
<keyword evidence="1" id="KW-0812">Transmembrane</keyword>
<evidence type="ECO:0000313" key="3">
    <source>
        <dbReference type="Proteomes" id="UP001240697"/>
    </source>
</evidence>
<protein>
    <submittedName>
        <fullName evidence="2">Uncharacterized protein</fullName>
    </submittedName>
</protein>
<evidence type="ECO:0000313" key="2">
    <source>
        <dbReference type="EMBL" id="WHS67138.1"/>
    </source>
</evidence>
<evidence type="ECO:0000256" key="1">
    <source>
        <dbReference type="SAM" id="Phobius"/>
    </source>
</evidence>
<keyword evidence="1" id="KW-1133">Transmembrane helix</keyword>
<organism evidence="2 3">
    <name type="scientific">Comamonas resistens</name>
    <dbReference type="NCBI Taxonomy" id="3046670"/>
    <lineage>
        <taxon>Bacteria</taxon>
        <taxon>Pseudomonadati</taxon>
        <taxon>Pseudomonadota</taxon>
        <taxon>Betaproteobacteria</taxon>
        <taxon>Burkholderiales</taxon>
        <taxon>Comamonadaceae</taxon>
        <taxon>Comamonas</taxon>
    </lineage>
</organism>
<gene>
    <name evidence="2" type="ORF">QMY55_08480</name>
</gene>
<sequence length="50" mass="5809">MTRYQALRRIGLDPLAAAFVAFFNWLFGASSNEIHFMHMVIEFDKEEGDD</sequence>